<sequence length="96" mass="10464">MRAAIGEIRRRLPFHLPPAELCTGDCRGCSLKLLGFLDSELMGWEQRLDAGERPGLSELSQLLGTARKVERVLSHNGLLSATQTSCKDRGKGVSNS</sequence>
<dbReference type="EMBL" id="CP048029">
    <property type="protein sequence ID" value="QIK39192.1"/>
    <property type="molecule type" value="Genomic_DNA"/>
</dbReference>
<protein>
    <submittedName>
        <fullName evidence="1">Uncharacterized protein</fullName>
    </submittedName>
</protein>
<dbReference type="Proteomes" id="UP000502699">
    <property type="component" value="Chromosome"/>
</dbReference>
<organism evidence="1 2">
    <name type="scientific">Caldichromatium japonicum</name>
    <dbReference type="NCBI Taxonomy" id="2699430"/>
    <lineage>
        <taxon>Bacteria</taxon>
        <taxon>Pseudomonadati</taxon>
        <taxon>Pseudomonadota</taxon>
        <taxon>Gammaproteobacteria</taxon>
        <taxon>Chromatiales</taxon>
        <taxon>Chromatiaceae</taxon>
        <taxon>Caldichromatium</taxon>
    </lineage>
</organism>
<reference evidence="2" key="1">
    <citation type="submission" date="2020-01" db="EMBL/GenBank/DDBJ databases">
        <title>Caldichromatium gen. nov., sp. nov., a thermophilic purple sulfur bacterium member of the family Chromatiaceae isolated from Nakabusa hot spring, Japan.</title>
        <authorList>
            <person name="Saini M.K."/>
            <person name="Hanada S."/>
            <person name="Tank M."/>
        </authorList>
    </citation>
    <scope>NUCLEOTIDE SEQUENCE [LARGE SCALE GENOMIC DNA]</scope>
    <source>
        <strain evidence="2">No.7</strain>
    </source>
</reference>
<evidence type="ECO:0000313" key="2">
    <source>
        <dbReference type="Proteomes" id="UP000502699"/>
    </source>
</evidence>
<proteinExistence type="predicted"/>
<evidence type="ECO:0000313" key="1">
    <source>
        <dbReference type="EMBL" id="QIK39192.1"/>
    </source>
</evidence>
<dbReference type="AlphaFoldDB" id="A0A6G7VGW9"/>
<keyword evidence="2" id="KW-1185">Reference proteome</keyword>
<accession>A0A6G7VGW9</accession>
<name>A0A6G7VGW9_9GAMM</name>
<dbReference type="KEGG" id="cjap:GWK36_10140"/>
<gene>
    <name evidence="1" type="ORF">GWK36_10140</name>
</gene>